<reference evidence="1" key="2">
    <citation type="journal article" date="2023" name="Commun. Biol.">
        <title>Intrasexual cuticular hydrocarbon dimorphism in a wasp sheds light on hydrocarbon biosynthesis genes in Hymenoptera.</title>
        <authorList>
            <person name="Moris V.C."/>
            <person name="Podsiadlowski L."/>
            <person name="Martin S."/>
            <person name="Oeyen J.P."/>
            <person name="Donath A."/>
            <person name="Petersen M."/>
            <person name="Wilbrandt J."/>
            <person name="Misof B."/>
            <person name="Liedtke D."/>
            <person name="Thamm M."/>
            <person name="Scheiner R."/>
            <person name="Schmitt T."/>
            <person name="Niehuis O."/>
        </authorList>
    </citation>
    <scope>NUCLEOTIDE SEQUENCE</scope>
    <source>
        <strain evidence="1">GBR_01_08_01A</strain>
    </source>
</reference>
<keyword evidence="2" id="KW-1185">Reference proteome</keyword>
<organism evidence="1 2">
    <name type="scientific">Odynerus spinipes</name>
    <dbReference type="NCBI Taxonomy" id="1348599"/>
    <lineage>
        <taxon>Eukaryota</taxon>
        <taxon>Metazoa</taxon>
        <taxon>Ecdysozoa</taxon>
        <taxon>Arthropoda</taxon>
        <taxon>Hexapoda</taxon>
        <taxon>Insecta</taxon>
        <taxon>Pterygota</taxon>
        <taxon>Neoptera</taxon>
        <taxon>Endopterygota</taxon>
        <taxon>Hymenoptera</taxon>
        <taxon>Apocrita</taxon>
        <taxon>Aculeata</taxon>
        <taxon>Vespoidea</taxon>
        <taxon>Vespidae</taxon>
        <taxon>Eumeninae</taxon>
        <taxon>Odynerus</taxon>
    </lineage>
</organism>
<accession>A0AAD9RN70</accession>
<sequence>MAKEVDSTSSSNNGSDNSSIKAVLQQLTSTISTTTMLRRNQTNQIRQSLKRMVQYHPHLYTSTDHLYLPGSPIRSIAIKTKLNFTVTTNILPSHLASLKTFECIT</sequence>
<proteinExistence type="predicted"/>
<name>A0AAD9RN70_9HYME</name>
<dbReference type="Proteomes" id="UP001258017">
    <property type="component" value="Unassembled WGS sequence"/>
</dbReference>
<dbReference type="AlphaFoldDB" id="A0AAD9RN70"/>
<protein>
    <submittedName>
        <fullName evidence="1">Uncharacterized protein</fullName>
    </submittedName>
</protein>
<reference evidence="1" key="1">
    <citation type="submission" date="2021-08" db="EMBL/GenBank/DDBJ databases">
        <authorList>
            <person name="Misof B."/>
            <person name="Oliver O."/>
            <person name="Podsiadlowski L."/>
            <person name="Donath A."/>
            <person name="Peters R."/>
            <person name="Mayer C."/>
            <person name="Rust J."/>
            <person name="Gunkel S."/>
            <person name="Lesny P."/>
            <person name="Martin S."/>
            <person name="Oeyen J.P."/>
            <person name="Petersen M."/>
            <person name="Panagiotis P."/>
            <person name="Wilbrandt J."/>
            <person name="Tanja T."/>
        </authorList>
    </citation>
    <scope>NUCLEOTIDE SEQUENCE</scope>
    <source>
        <strain evidence="1">GBR_01_08_01A</strain>
        <tissue evidence="1">Thorax + abdomen</tissue>
    </source>
</reference>
<gene>
    <name evidence="1" type="ORF">KPH14_004883</name>
</gene>
<evidence type="ECO:0000313" key="1">
    <source>
        <dbReference type="EMBL" id="KAK2582595.1"/>
    </source>
</evidence>
<dbReference type="EMBL" id="JAIFRP010000031">
    <property type="protein sequence ID" value="KAK2582595.1"/>
    <property type="molecule type" value="Genomic_DNA"/>
</dbReference>
<comment type="caution">
    <text evidence="1">The sequence shown here is derived from an EMBL/GenBank/DDBJ whole genome shotgun (WGS) entry which is preliminary data.</text>
</comment>
<evidence type="ECO:0000313" key="2">
    <source>
        <dbReference type="Proteomes" id="UP001258017"/>
    </source>
</evidence>